<dbReference type="Proteomes" id="UP000241222">
    <property type="component" value="Unassembled WGS sequence"/>
</dbReference>
<keyword evidence="4" id="KW-1185">Reference proteome</keyword>
<organism evidence="3 4">
    <name type="scientific">Photobacterium lutimaris</name>
    <dbReference type="NCBI Taxonomy" id="388278"/>
    <lineage>
        <taxon>Bacteria</taxon>
        <taxon>Pseudomonadati</taxon>
        <taxon>Pseudomonadota</taxon>
        <taxon>Gammaproteobacteria</taxon>
        <taxon>Vibrionales</taxon>
        <taxon>Vibrionaceae</taxon>
        <taxon>Photobacterium</taxon>
    </lineage>
</organism>
<name>A0A2T3J3B2_9GAMM</name>
<proteinExistence type="predicted"/>
<evidence type="ECO:0000256" key="1">
    <source>
        <dbReference type="ARBA" id="ARBA00022729"/>
    </source>
</evidence>
<dbReference type="EMBL" id="PYMH01000001">
    <property type="protein sequence ID" value="PSU35780.1"/>
    <property type="molecule type" value="Genomic_DNA"/>
</dbReference>
<dbReference type="RefSeq" id="WP_107347135.1">
    <property type="nucleotide sequence ID" value="NZ_PYMH01000001.1"/>
</dbReference>
<dbReference type="InterPro" id="IPR027385">
    <property type="entry name" value="Beta-barrel_OMP"/>
</dbReference>
<dbReference type="SUPFAM" id="SSF56925">
    <property type="entry name" value="OMPA-like"/>
    <property type="match status" value="1"/>
</dbReference>
<evidence type="ECO:0000313" key="3">
    <source>
        <dbReference type="EMBL" id="PSU35780.1"/>
    </source>
</evidence>
<feature type="domain" description="Outer membrane protein beta-barrel" evidence="2">
    <location>
        <begin position="23"/>
        <end position="182"/>
    </location>
</feature>
<dbReference type="Gene3D" id="2.40.160.20">
    <property type="match status" value="1"/>
</dbReference>
<sequence length="182" mass="20465">MSILKRSKLILSYSSTPLLYKAAVLALVLSPSLSSAKTDYFIGGGVGFQDDKINGQLSKNGEDALVQLHTGLTIDSEHRVMATYTYKDKFSQSLFFASYDYLYDINDKISLNGGFLLGVGYNDIASETSVDFIRGLQVGTSYHFNKDWSADLTYRYIHQDFEEDDVEIDNTQQVVIFASYHF</sequence>
<gene>
    <name evidence="3" type="ORF">C9I99_01820</name>
</gene>
<dbReference type="Pfam" id="PF13505">
    <property type="entry name" value="OMP_b-brl"/>
    <property type="match status" value="1"/>
</dbReference>
<evidence type="ECO:0000259" key="2">
    <source>
        <dbReference type="Pfam" id="PF13505"/>
    </source>
</evidence>
<protein>
    <submittedName>
        <fullName evidence="3">Porin family protein</fullName>
    </submittedName>
</protein>
<accession>A0A2T3J3B2</accession>
<dbReference type="OrthoDB" id="5829414at2"/>
<comment type="caution">
    <text evidence="3">The sequence shown here is derived from an EMBL/GenBank/DDBJ whole genome shotgun (WGS) entry which is preliminary data.</text>
</comment>
<dbReference type="InterPro" id="IPR011250">
    <property type="entry name" value="OMP/PagP_B-barrel"/>
</dbReference>
<keyword evidence="1" id="KW-0732">Signal</keyword>
<dbReference type="AlphaFoldDB" id="A0A2T3J3B2"/>
<reference evidence="3 4" key="1">
    <citation type="submission" date="2018-03" db="EMBL/GenBank/DDBJ databases">
        <title>Whole genome sequencing of Histamine producing bacteria.</title>
        <authorList>
            <person name="Butler K."/>
        </authorList>
    </citation>
    <scope>NUCLEOTIDE SEQUENCE [LARGE SCALE GENOMIC DNA]</scope>
    <source>
        <strain evidence="3 4">JCM 13586</strain>
    </source>
</reference>
<evidence type="ECO:0000313" key="4">
    <source>
        <dbReference type="Proteomes" id="UP000241222"/>
    </source>
</evidence>